<accession>A0A316VYN0</accession>
<dbReference type="RefSeq" id="XP_025368663.1">
    <property type="nucleotide sequence ID" value="XM_025510658.1"/>
</dbReference>
<dbReference type="GeneID" id="37032528"/>
<organism evidence="1 2">
    <name type="scientific">Ceraceosorus guamensis</name>
    <dbReference type="NCBI Taxonomy" id="1522189"/>
    <lineage>
        <taxon>Eukaryota</taxon>
        <taxon>Fungi</taxon>
        <taxon>Dikarya</taxon>
        <taxon>Basidiomycota</taxon>
        <taxon>Ustilaginomycotina</taxon>
        <taxon>Exobasidiomycetes</taxon>
        <taxon>Ceraceosorales</taxon>
        <taxon>Ceraceosoraceae</taxon>
        <taxon>Ceraceosorus</taxon>
    </lineage>
</organism>
<sequence>MEDGCCTQDVDSCPFSDRRPQMLLVHLVEYQSRVAFRALQLDHEQPYAPGLTGRRVTSCKSPAKSMAKPNALLTVVQDSRSAVHAPITSSDVQCRIQHPNTKGIGRCSSVATLHRVMVSAADVCCMESARAVLSAFSAARGRACCCSQHFSSSSSSIIIISSSRWLQAHAHHHQHPRSLRKSPSR</sequence>
<dbReference type="InParanoid" id="A0A316VYN0"/>
<dbReference type="Proteomes" id="UP000245783">
    <property type="component" value="Unassembled WGS sequence"/>
</dbReference>
<name>A0A316VYN0_9BASI</name>
<protein>
    <submittedName>
        <fullName evidence="1">Uncharacterized protein</fullName>
    </submittedName>
</protein>
<proteinExistence type="predicted"/>
<reference evidence="1 2" key="1">
    <citation type="journal article" date="2018" name="Mol. Biol. Evol.">
        <title>Broad Genomic Sampling Reveals a Smut Pathogenic Ancestry of the Fungal Clade Ustilaginomycotina.</title>
        <authorList>
            <person name="Kijpornyongpan T."/>
            <person name="Mondo S.J."/>
            <person name="Barry K."/>
            <person name="Sandor L."/>
            <person name="Lee J."/>
            <person name="Lipzen A."/>
            <person name="Pangilinan J."/>
            <person name="LaButti K."/>
            <person name="Hainaut M."/>
            <person name="Henrissat B."/>
            <person name="Grigoriev I.V."/>
            <person name="Spatafora J.W."/>
            <person name="Aime M.C."/>
        </authorList>
    </citation>
    <scope>NUCLEOTIDE SEQUENCE [LARGE SCALE GENOMIC DNA]</scope>
    <source>
        <strain evidence="1 2">MCA 4658</strain>
    </source>
</reference>
<gene>
    <name evidence="1" type="ORF">IE81DRAFT_174389</name>
</gene>
<dbReference type="AlphaFoldDB" id="A0A316VYN0"/>
<keyword evidence="2" id="KW-1185">Reference proteome</keyword>
<evidence type="ECO:0000313" key="1">
    <source>
        <dbReference type="EMBL" id="PWN41503.1"/>
    </source>
</evidence>
<evidence type="ECO:0000313" key="2">
    <source>
        <dbReference type="Proteomes" id="UP000245783"/>
    </source>
</evidence>
<dbReference type="EMBL" id="KZ819392">
    <property type="protein sequence ID" value="PWN41503.1"/>
    <property type="molecule type" value="Genomic_DNA"/>
</dbReference>